<evidence type="ECO:0000313" key="4">
    <source>
        <dbReference type="Proteomes" id="UP001231124"/>
    </source>
</evidence>
<name>A0ABU0I589_9HYPH</name>
<dbReference type="RefSeq" id="WP_238203630.1">
    <property type="nucleotide sequence ID" value="NZ_BPQE01000015.1"/>
</dbReference>
<evidence type="ECO:0008006" key="5">
    <source>
        <dbReference type="Google" id="ProtNLM"/>
    </source>
</evidence>
<dbReference type="Proteomes" id="UP001231124">
    <property type="component" value="Unassembled WGS sequence"/>
</dbReference>
<organism evidence="3 4">
    <name type="scientific">Methylobacterium aerolatum</name>
    <dbReference type="NCBI Taxonomy" id="418708"/>
    <lineage>
        <taxon>Bacteria</taxon>
        <taxon>Pseudomonadati</taxon>
        <taxon>Pseudomonadota</taxon>
        <taxon>Alphaproteobacteria</taxon>
        <taxon>Hyphomicrobiales</taxon>
        <taxon>Methylobacteriaceae</taxon>
        <taxon>Methylobacterium</taxon>
    </lineage>
</organism>
<feature type="region of interest" description="Disordered" evidence="1">
    <location>
        <begin position="103"/>
        <end position="154"/>
    </location>
</feature>
<comment type="caution">
    <text evidence="3">The sequence shown here is derived from an EMBL/GenBank/DDBJ whole genome shotgun (WGS) entry which is preliminary data.</text>
</comment>
<feature type="compositionally biased region" description="Polar residues" evidence="1">
    <location>
        <begin position="124"/>
        <end position="145"/>
    </location>
</feature>
<accession>A0ABU0I589</accession>
<evidence type="ECO:0000256" key="1">
    <source>
        <dbReference type="SAM" id="MobiDB-lite"/>
    </source>
</evidence>
<sequence>MKVLLSGAAGLLLGLCAVPALADTVPNLDIERTCRSAQVADPTVDDKASYEGCLRSERDAKRQAEQHWSKFTTPAKRQCESQFKAGGYPSYVEMITCLELATGTVPSGTPDKSTAVGGNGSYRAVQTESSGPQNMTKEPSPSQRTDPIKVLEKD</sequence>
<reference evidence="3 4" key="1">
    <citation type="submission" date="2023-07" db="EMBL/GenBank/DDBJ databases">
        <title>Genomic Encyclopedia of Type Strains, Phase IV (KMG-IV): sequencing the most valuable type-strain genomes for metagenomic binning, comparative biology and taxonomic classification.</title>
        <authorList>
            <person name="Goeker M."/>
        </authorList>
    </citation>
    <scope>NUCLEOTIDE SEQUENCE [LARGE SCALE GENOMIC DNA]</scope>
    <source>
        <strain evidence="3 4">DSM 19013</strain>
    </source>
</reference>
<feature type="chain" id="PRO_5045684863" description="Lysozyme inhibitor LprI N-terminal domain-containing protein" evidence="2">
    <location>
        <begin position="23"/>
        <end position="154"/>
    </location>
</feature>
<dbReference type="EMBL" id="JAUSVP010000012">
    <property type="protein sequence ID" value="MDQ0449035.1"/>
    <property type="molecule type" value="Genomic_DNA"/>
</dbReference>
<keyword evidence="4" id="KW-1185">Reference proteome</keyword>
<keyword evidence="2" id="KW-0732">Signal</keyword>
<gene>
    <name evidence="3" type="ORF">QO012_003550</name>
</gene>
<evidence type="ECO:0000313" key="3">
    <source>
        <dbReference type="EMBL" id="MDQ0449035.1"/>
    </source>
</evidence>
<evidence type="ECO:0000256" key="2">
    <source>
        <dbReference type="SAM" id="SignalP"/>
    </source>
</evidence>
<proteinExistence type="predicted"/>
<feature type="signal peptide" evidence="2">
    <location>
        <begin position="1"/>
        <end position="22"/>
    </location>
</feature>
<protein>
    <recommendedName>
        <fullName evidence="5">Lysozyme inhibitor LprI N-terminal domain-containing protein</fullName>
    </recommendedName>
</protein>